<evidence type="ECO:0000313" key="1">
    <source>
        <dbReference type="EMBL" id="SHE68632.1"/>
    </source>
</evidence>
<dbReference type="AlphaFoldDB" id="A0A1M4VIE5"/>
<accession>A0A1M4VIE5</accession>
<dbReference type="InterPro" id="IPR036593">
    <property type="entry name" value="CPE0013-like_sf"/>
</dbReference>
<dbReference type="Pfam" id="PF07892">
    <property type="entry name" value="DUF1667"/>
    <property type="match status" value="1"/>
</dbReference>
<gene>
    <name evidence="1" type="ORF">SAMN02746064_01003</name>
</gene>
<dbReference type="RefSeq" id="WP_143159062.1">
    <property type="nucleotide sequence ID" value="NZ_FQTU01000005.1"/>
</dbReference>
<evidence type="ECO:0000313" key="2">
    <source>
        <dbReference type="Proteomes" id="UP000184251"/>
    </source>
</evidence>
<dbReference type="PANTHER" id="PTHR39450:SF1">
    <property type="entry name" value="DUF1667 DOMAIN-CONTAINING PROTEIN"/>
    <property type="match status" value="1"/>
</dbReference>
<dbReference type="Proteomes" id="UP000184251">
    <property type="component" value="Unassembled WGS sequence"/>
</dbReference>
<dbReference type="PANTHER" id="PTHR39450">
    <property type="entry name" value="MOLYBDOPTERIN OXIDOREDUCTASE, 4FE-4S CLUSTER-BINDING SUBUNIT"/>
    <property type="match status" value="1"/>
</dbReference>
<dbReference type="InterPro" id="IPR012460">
    <property type="entry name" value="DUF1667"/>
</dbReference>
<name>A0A1M4VIE5_9FIRM</name>
<keyword evidence="2" id="KW-1185">Reference proteome</keyword>
<sequence>MGEIKKYTCVVCPKGCSLLVEKTKDEIIVTGQKCPRGVVYGKTEMTDPRRVITSTVAVAGGKEPITSVKTTAGVPKAQIFDVMSTINSVHLKSPCKRGDVIIKNINGTGADLVVTRSC</sequence>
<organism evidence="1 2">
    <name type="scientific">Alkalibacter saccharofermentans DSM 14828</name>
    <dbReference type="NCBI Taxonomy" id="1120975"/>
    <lineage>
        <taxon>Bacteria</taxon>
        <taxon>Bacillati</taxon>
        <taxon>Bacillota</taxon>
        <taxon>Clostridia</taxon>
        <taxon>Eubacteriales</taxon>
        <taxon>Eubacteriaceae</taxon>
        <taxon>Alkalibacter</taxon>
    </lineage>
</organism>
<dbReference type="SUPFAM" id="SSF160148">
    <property type="entry name" value="CPE0013-like"/>
    <property type="match status" value="1"/>
</dbReference>
<dbReference type="OrthoDB" id="9811531at2"/>
<proteinExistence type="predicted"/>
<dbReference type="STRING" id="1120975.SAMN02746064_01003"/>
<protein>
    <submittedName>
        <fullName evidence="1">CxxC motif-containing protein</fullName>
    </submittedName>
</protein>
<dbReference type="Gene3D" id="3.10.530.10">
    <property type="entry name" value="CPE0013-like"/>
    <property type="match status" value="1"/>
</dbReference>
<dbReference type="EMBL" id="FQTU01000005">
    <property type="protein sequence ID" value="SHE68632.1"/>
    <property type="molecule type" value="Genomic_DNA"/>
</dbReference>
<reference evidence="1 2" key="1">
    <citation type="submission" date="2016-11" db="EMBL/GenBank/DDBJ databases">
        <authorList>
            <person name="Jaros S."/>
            <person name="Januszkiewicz K."/>
            <person name="Wedrychowicz H."/>
        </authorList>
    </citation>
    <scope>NUCLEOTIDE SEQUENCE [LARGE SCALE GENOMIC DNA]</scope>
    <source>
        <strain evidence="1 2">DSM 14828</strain>
    </source>
</reference>